<dbReference type="NCBIfam" id="TIGR00401">
    <property type="entry name" value="msrA"/>
    <property type="match status" value="1"/>
</dbReference>
<dbReference type="Gene3D" id="3.30.1060.10">
    <property type="entry name" value="Peptide methionine sulphoxide reductase MsrA"/>
    <property type="match status" value="1"/>
</dbReference>
<sequence>MMVQKNRQLSPFHASCHQYITWRHLEPQEPPPYKLQALNFATTKPLTLILLIAIAIATPPIMNSLFARLSRPFTSSTMRFGPEGAGAVSVPEGTEKATVAAGCFWGVEHMYRHHFPKDAVLDARVGYIGGNTDNPSYRAVCTGRTGHAEALQIYYNPSKVSYQKLLEFFYRMHDPTTEDRQGPDVGTQYRSGIFTHNDEQDKIAREVTKKVQEQWWKQGKIATEILPAGEWWDAEDYHQKYLDINPGGYECPSHFLRKFPDLD</sequence>
<name>A0A4S9UGS1_AURPU</name>
<dbReference type="HAMAP" id="MF_01401">
    <property type="entry name" value="MsrA"/>
    <property type="match status" value="1"/>
</dbReference>
<feature type="transmembrane region" description="Helical" evidence="7">
    <location>
        <begin position="48"/>
        <end position="69"/>
    </location>
</feature>
<dbReference type="InterPro" id="IPR002569">
    <property type="entry name" value="Met_Sox_Rdtase_MsrA_dom"/>
</dbReference>
<feature type="domain" description="Peptide methionine sulphoxide reductase MsrA" evidence="8">
    <location>
        <begin position="96"/>
        <end position="251"/>
    </location>
</feature>
<organism evidence="9 10">
    <name type="scientific">Aureobasidium pullulans</name>
    <name type="common">Black yeast</name>
    <name type="synonym">Pullularia pullulans</name>
    <dbReference type="NCBI Taxonomy" id="5580"/>
    <lineage>
        <taxon>Eukaryota</taxon>
        <taxon>Fungi</taxon>
        <taxon>Dikarya</taxon>
        <taxon>Ascomycota</taxon>
        <taxon>Pezizomycotina</taxon>
        <taxon>Dothideomycetes</taxon>
        <taxon>Dothideomycetidae</taxon>
        <taxon>Dothideales</taxon>
        <taxon>Saccotheciaceae</taxon>
        <taxon>Aureobasidium</taxon>
    </lineage>
</organism>
<dbReference type="EMBL" id="QZBN01000774">
    <property type="protein sequence ID" value="THZ36716.1"/>
    <property type="molecule type" value="Genomic_DNA"/>
</dbReference>
<comment type="caution">
    <text evidence="9">The sequence shown here is derived from an EMBL/GenBank/DDBJ whole genome shotgun (WGS) entry which is preliminary data.</text>
</comment>
<evidence type="ECO:0000256" key="1">
    <source>
        <dbReference type="ARBA" id="ARBA00005591"/>
    </source>
</evidence>
<evidence type="ECO:0000256" key="2">
    <source>
        <dbReference type="ARBA" id="ARBA00012502"/>
    </source>
</evidence>
<dbReference type="InterPro" id="IPR036509">
    <property type="entry name" value="Met_Sox_Rdtase_MsrA_sf"/>
</dbReference>
<evidence type="ECO:0000256" key="3">
    <source>
        <dbReference type="ARBA" id="ARBA00023002"/>
    </source>
</evidence>
<dbReference type="Proteomes" id="UP000310121">
    <property type="component" value="Unassembled WGS sequence"/>
</dbReference>
<comment type="catalytic activity">
    <reaction evidence="5">
        <text>L-methionyl-[protein] + [thioredoxin]-disulfide + H2O = L-methionyl-(S)-S-oxide-[protein] + [thioredoxin]-dithiol</text>
        <dbReference type="Rhea" id="RHEA:14217"/>
        <dbReference type="Rhea" id="RHEA-COMP:10698"/>
        <dbReference type="Rhea" id="RHEA-COMP:10700"/>
        <dbReference type="Rhea" id="RHEA-COMP:12313"/>
        <dbReference type="Rhea" id="RHEA-COMP:12315"/>
        <dbReference type="ChEBI" id="CHEBI:15377"/>
        <dbReference type="ChEBI" id="CHEBI:16044"/>
        <dbReference type="ChEBI" id="CHEBI:29950"/>
        <dbReference type="ChEBI" id="CHEBI:44120"/>
        <dbReference type="ChEBI" id="CHEBI:50058"/>
        <dbReference type="EC" id="1.8.4.11"/>
    </reaction>
</comment>
<protein>
    <recommendedName>
        <fullName evidence="2">peptide-methionine (S)-S-oxide reductase</fullName>
        <ecNumber evidence="2">1.8.4.11</ecNumber>
    </recommendedName>
    <alternativeName>
        <fullName evidence="4">Peptide-methionine (S)-S-oxide reductase</fullName>
    </alternativeName>
</protein>
<evidence type="ECO:0000313" key="10">
    <source>
        <dbReference type="Proteomes" id="UP000310121"/>
    </source>
</evidence>
<proteinExistence type="inferred from homology"/>
<keyword evidence="7" id="KW-0812">Transmembrane</keyword>
<dbReference type="AlphaFoldDB" id="A0A4S9UGS1"/>
<comment type="catalytic activity">
    <reaction evidence="6">
        <text>[thioredoxin]-disulfide + L-methionine + H2O = L-methionine (S)-S-oxide + [thioredoxin]-dithiol</text>
        <dbReference type="Rhea" id="RHEA:19993"/>
        <dbReference type="Rhea" id="RHEA-COMP:10698"/>
        <dbReference type="Rhea" id="RHEA-COMP:10700"/>
        <dbReference type="ChEBI" id="CHEBI:15377"/>
        <dbReference type="ChEBI" id="CHEBI:29950"/>
        <dbReference type="ChEBI" id="CHEBI:50058"/>
        <dbReference type="ChEBI" id="CHEBI:57844"/>
        <dbReference type="ChEBI" id="CHEBI:58772"/>
        <dbReference type="EC" id="1.8.4.11"/>
    </reaction>
</comment>
<keyword evidence="7" id="KW-1133">Transmembrane helix</keyword>
<dbReference type="Pfam" id="PF01625">
    <property type="entry name" value="PMSR"/>
    <property type="match status" value="1"/>
</dbReference>
<accession>A0A4S9UGS1</accession>
<evidence type="ECO:0000256" key="5">
    <source>
        <dbReference type="ARBA" id="ARBA00047806"/>
    </source>
</evidence>
<evidence type="ECO:0000259" key="8">
    <source>
        <dbReference type="Pfam" id="PF01625"/>
    </source>
</evidence>
<evidence type="ECO:0000256" key="7">
    <source>
        <dbReference type="SAM" id="Phobius"/>
    </source>
</evidence>
<comment type="similarity">
    <text evidence="1">Belongs to the MsrA Met sulfoxide reductase family.</text>
</comment>
<dbReference type="FunFam" id="3.30.1060.10:FF:000006">
    <property type="entry name" value="Peptide methionine sulfoxide reductase"/>
    <property type="match status" value="1"/>
</dbReference>
<dbReference type="SUPFAM" id="SSF55068">
    <property type="entry name" value="Peptide methionine sulfoxide reductase"/>
    <property type="match status" value="1"/>
</dbReference>
<evidence type="ECO:0000313" key="9">
    <source>
        <dbReference type="EMBL" id="THZ36716.1"/>
    </source>
</evidence>
<evidence type="ECO:0000256" key="4">
    <source>
        <dbReference type="ARBA" id="ARBA00030643"/>
    </source>
</evidence>
<gene>
    <name evidence="9" type="ORF">D6C90_06919</name>
</gene>
<dbReference type="EC" id="1.8.4.11" evidence="2"/>
<keyword evidence="7" id="KW-0472">Membrane</keyword>
<dbReference type="GO" id="GO:0008113">
    <property type="term" value="F:peptide-methionine (S)-S-oxide reductase activity"/>
    <property type="evidence" value="ECO:0007669"/>
    <property type="project" value="UniProtKB-EC"/>
</dbReference>
<dbReference type="GO" id="GO:0034599">
    <property type="term" value="P:cellular response to oxidative stress"/>
    <property type="evidence" value="ECO:0007669"/>
    <property type="project" value="UniProtKB-ARBA"/>
</dbReference>
<dbReference type="PANTHER" id="PTHR43774">
    <property type="entry name" value="PEPTIDE METHIONINE SULFOXIDE REDUCTASE"/>
    <property type="match status" value="1"/>
</dbReference>
<evidence type="ECO:0000256" key="6">
    <source>
        <dbReference type="ARBA" id="ARBA00048782"/>
    </source>
</evidence>
<dbReference type="PANTHER" id="PTHR43774:SF1">
    <property type="entry name" value="PEPTIDE METHIONINE SULFOXIDE REDUCTASE MSRA 2"/>
    <property type="match status" value="1"/>
</dbReference>
<keyword evidence="3" id="KW-0560">Oxidoreductase</keyword>
<reference evidence="9 10" key="1">
    <citation type="submission" date="2018-10" db="EMBL/GenBank/DDBJ databases">
        <title>Fifty Aureobasidium pullulans genomes reveal a recombining polyextremotolerant generalist.</title>
        <authorList>
            <person name="Gostincar C."/>
            <person name="Turk M."/>
            <person name="Zajc J."/>
            <person name="Gunde-Cimerman N."/>
        </authorList>
    </citation>
    <scope>NUCLEOTIDE SEQUENCE [LARGE SCALE GENOMIC DNA]</scope>
    <source>
        <strain evidence="9 10">EXF-3844</strain>
    </source>
</reference>